<keyword evidence="12" id="KW-0378">Hydrolase</keyword>
<dbReference type="GO" id="GO:0008233">
    <property type="term" value="F:peptidase activity"/>
    <property type="evidence" value="ECO:0007669"/>
    <property type="project" value="UniProtKB-KW"/>
</dbReference>
<dbReference type="GO" id="GO:0006508">
    <property type="term" value="P:proteolysis"/>
    <property type="evidence" value="ECO:0007669"/>
    <property type="project" value="UniProtKB-KW"/>
</dbReference>
<evidence type="ECO:0000256" key="9">
    <source>
        <dbReference type="SAM" id="Phobius"/>
    </source>
</evidence>
<dbReference type="InterPro" id="IPR003439">
    <property type="entry name" value="ABC_transporter-like_ATP-bd"/>
</dbReference>
<organism evidence="12 13">
    <name type="scientific">Mesorhizobium plurifarium</name>
    <dbReference type="NCBI Taxonomy" id="69974"/>
    <lineage>
        <taxon>Bacteria</taxon>
        <taxon>Pseudomonadati</taxon>
        <taxon>Pseudomonadota</taxon>
        <taxon>Alphaproteobacteria</taxon>
        <taxon>Hyphomicrobiales</taxon>
        <taxon>Phyllobacteriaceae</taxon>
        <taxon>Mesorhizobium</taxon>
    </lineage>
</organism>
<dbReference type="Proteomes" id="UP000046373">
    <property type="component" value="Unassembled WGS sequence"/>
</dbReference>
<feature type="transmembrane region" description="Helical" evidence="9">
    <location>
        <begin position="247"/>
        <end position="272"/>
    </location>
</feature>
<gene>
    <name evidence="12" type="primary">aprD</name>
    <name evidence="12" type="ORF">MPLDJ20_260060</name>
</gene>
<dbReference type="GO" id="GO:0034040">
    <property type="term" value="F:ATPase-coupled lipid transmembrane transporter activity"/>
    <property type="evidence" value="ECO:0007669"/>
    <property type="project" value="TreeGrafter"/>
</dbReference>
<comment type="subcellular location">
    <subcellularLocation>
        <location evidence="1">Cell membrane</location>
        <topology evidence="1">Multi-pass membrane protein</topology>
    </subcellularLocation>
</comment>
<dbReference type="SUPFAM" id="SSF90123">
    <property type="entry name" value="ABC transporter transmembrane region"/>
    <property type="match status" value="1"/>
</dbReference>
<dbReference type="Pfam" id="PF00005">
    <property type="entry name" value="ABC_tran"/>
    <property type="match status" value="1"/>
</dbReference>
<keyword evidence="12" id="KW-0645">Protease</keyword>
<reference evidence="12 13" key="1">
    <citation type="submission" date="2014-08" db="EMBL/GenBank/DDBJ databases">
        <authorList>
            <person name="Moulin Lionel"/>
        </authorList>
    </citation>
    <scope>NUCLEOTIDE SEQUENCE [LARGE SCALE GENOMIC DNA]</scope>
</reference>
<feature type="compositionally biased region" description="Polar residues" evidence="8">
    <location>
        <begin position="568"/>
        <end position="578"/>
    </location>
</feature>
<evidence type="ECO:0000256" key="2">
    <source>
        <dbReference type="ARBA" id="ARBA00005417"/>
    </source>
</evidence>
<evidence type="ECO:0000256" key="4">
    <source>
        <dbReference type="ARBA" id="ARBA00022741"/>
    </source>
</evidence>
<dbReference type="GeneID" id="31891636"/>
<evidence type="ECO:0000259" key="11">
    <source>
        <dbReference type="PROSITE" id="PS50929"/>
    </source>
</evidence>
<feature type="transmembrane region" description="Helical" evidence="9">
    <location>
        <begin position="58"/>
        <end position="75"/>
    </location>
</feature>
<evidence type="ECO:0000313" key="12">
    <source>
        <dbReference type="EMBL" id="CDX39608.1"/>
    </source>
</evidence>
<keyword evidence="6 9" id="KW-1133">Transmembrane helix</keyword>
<dbReference type="PANTHER" id="PTHR24221:SF248">
    <property type="entry name" value="ABC TRANSPORTER TRANSMEMBRANE REGION"/>
    <property type="match status" value="1"/>
</dbReference>
<keyword evidence="5 12" id="KW-0067">ATP-binding</keyword>
<feature type="domain" description="ABC transporter" evidence="10">
    <location>
        <begin position="329"/>
        <end position="564"/>
    </location>
</feature>
<dbReference type="Gene3D" id="1.20.1560.10">
    <property type="entry name" value="ABC transporter type 1, transmembrane domain"/>
    <property type="match status" value="1"/>
</dbReference>
<dbReference type="InterPro" id="IPR003593">
    <property type="entry name" value="AAA+_ATPase"/>
</dbReference>
<sequence>MLKQTGSSRLAQVMKAVRREYPLLIVLSCLLNLLLLVSTIYMLQVYDRVLSTGSLDTLLWLTMIALFAIAIYGLLEQSRRMVLGRVAAWVDCELNAPVLKRAMEARLEGENLQGGIRDVGNLKNFYGTDAAQAFLDMPWSVIFLVFMWALHPAIGIVGTLGAALLFGLAITNDLLTREGQKRSAADARASQDNAIKFVDSGETIGPLGMARQVFENWRLRHSEIAAEQQSLQDKTTVILSLSRSVRIALQVAILGVGAYYVLAGSITAGAMIAGSITMGRALAPIERATAAWRAFVAARGAYANLKQLFERLDRDGSECVALPRPNARLSFDDIFYVPPGSTEPLLQGIRFAVEPGENCAVVGPSGSGKSTLCRLAVGAWKPAKGHVRLDGADVFDWHPADLGPYIGYLPQQVEFLPGTVAQNIARFREVDSAALVRAAQMAGVHELILALPAGYETDIALHSRRISQGQRQRLGLARALYGSPALVVLDEPNANLDEAGDKALIDALATLKQLQVTVLIVTHRASVLKCADKIAALDRGALAGFGPRDQIIRPVPSMLPVKLPVRSATPQGQSSVAPEQTMPAAE</sequence>
<feature type="domain" description="ABC transmembrane type-1" evidence="11">
    <location>
        <begin position="23"/>
        <end position="297"/>
    </location>
</feature>
<dbReference type="EMBL" id="CCNB01000019">
    <property type="protein sequence ID" value="CDX39608.1"/>
    <property type="molecule type" value="Genomic_DNA"/>
</dbReference>
<evidence type="ECO:0000256" key="3">
    <source>
        <dbReference type="ARBA" id="ARBA00022692"/>
    </source>
</evidence>
<feature type="transmembrane region" description="Helical" evidence="9">
    <location>
        <begin position="156"/>
        <end position="175"/>
    </location>
</feature>
<dbReference type="InterPro" id="IPR017871">
    <property type="entry name" value="ABC_transporter-like_CS"/>
</dbReference>
<comment type="similarity">
    <text evidence="2">Belongs to the ABC transporter superfamily.</text>
</comment>
<evidence type="ECO:0000259" key="10">
    <source>
        <dbReference type="PROSITE" id="PS50893"/>
    </source>
</evidence>
<dbReference type="PROSITE" id="PS50929">
    <property type="entry name" value="ABC_TM1F"/>
    <property type="match status" value="1"/>
</dbReference>
<dbReference type="GO" id="GO:0005524">
    <property type="term" value="F:ATP binding"/>
    <property type="evidence" value="ECO:0007669"/>
    <property type="project" value="UniProtKB-KW"/>
</dbReference>
<feature type="transmembrane region" description="Helical" evidence="9">
    <location>
        <begin position="133"/>
        <end position="150"/>
    </location>
</feature>
<evidence type="ECO:0000256" key="1">
    <source>
        <dbReference type="ARBA" id="ARBA00004651"/>
    </source>
</evidence>
<feature type="transmembrane region" description="Helical" evidence="9">
    <location>
        <begin position="21"/>
        <end position="46"/>
    </location>
</feature>
<evidence type="ECO:0000256" key="7">
    <source>
        <dbReference type="ARBA" id="ARBA00023136"/>
    </source>
</evidence>
<evidence type="ECO:0000256" key="6">
    <source>
        <dbReference type="ARBA" id="ARBA00022989"/>
    </source>
</evidence>
<dbReference type="InterPro" id="IPR039421">
    <property type="entry name" value="Type_1_exporter"/>
</dbReference>
<protein>
    <submittedName>
        <fullName evidence="12">Alkaline protease secretion ATP-binding protein AprD</fullName>
    </submittedName>
</protein>
<dbReference type="InterPro" id="IPR036640">
    <property type="entry name" value="ABC1_TM_sf"/>
</dbReference>
<dbReference type="InterPro" id="IPR011527">
    <property type="entry name" value="ABC1_TM_dom"/>
</dbReference>
<dbReference type="PANTHER" id="PTHR24221">
    <property type="entry name" value="ATP-BINDING CASSETTE SUB-FAMILY B"/>
    <property type="match status" value="1"/>
</dbReference>
<name>A0A090F712_MESPL</name>
<dbReference type="SUPFAM" id="SSF52540">
    <property type="entry name" value="P-loop containing nucleoside triphosphate hydrolases"/>
    <property type="match status" value="1"/>
</dbReference>
<keyword evidence="4" id="KW-0547">Nucleotide-binding</keyword>
<accession>A0A090F712</accession>
<keyword evidence="3 9" id="KW-0812">Transmembrane</keyword>
<dbReference type="GO" id="GO:0140359">
    <property type="term" value="F:ABC-type transporter activity"/>
    <property type="evidence" value="ECO:0007669"/>
    <property type="project" value="InterPro"/>
</dbReference>
<dbReference type="GO" id="GO:0030253">
    <property type="term" value="P:protein secretion by the type I secretion system"/>
    <property type="evidence" value="ECO:0007669"/>
    <property type="project" value="InterPro"/>
</dbReference>
<evidence type="ECO:0000256" key="5">
    <source>
        <dbReference type="ARBA" id="ARBA00022840"/>
    </source>
</evidence>
<evidence type="ECO:0000313" key="13">
    <source>
        <dbReference type="Proteomes" id="UP000046373"/>
    </source>
</evidence>
<dbReference type="GO" id="GO:0016887">
    <property type="term" value="F:ATP hydrolysis activity"/>
    <property type="evidence" value="ECO:0007669"/>
    <property type="project" value="InterPro"/>
</dbReference>
<dbReference type="InterPro" id="IPR010128">
    <property type="entry name" value="ATPase_T1SS_PrtD-like"/>
</dbReference>
<dbReference type="Gene3D" id="3.40.50.300">
    <property type="entry name" value="P-loop containing nucleotide triphosphate hydrolases"/>
    <property type="match status" value="1"/>
</dbReference>
<feature type="region of interest" description="Disordered" evidence="8">
    <location>
        <begin position="566"/>
        <end position="586"/>
    </location>
</feature>
<dbReference type="PROSITE" id="PS50893">
    <property type="entry name" value="ABC_TRANSPORTER_2"/>
    <property type="match status" value="1"/>
</dbReference>
<keyword evidence="7 9" id="KW-0472">Membrane</keyword>
<dbReference type="AlphaFoldDB" id="A0A090F712"/>
<dbReference type="PROSITE" id="PS00211">
    <property type="entry name" value="ABC_TRANSPORTER_1"/>
    <property type="match status" value="1"/>
</dbReference>
<dbReference type="GO" id="GO:0005886">
    <property type="term" value="C:plasma membrane"/>
    <property type="evidence" value="ECO:0007669"/>
    <property type="project" value="UniProtKB-SubCell"/>
</dbReference>
<proteinExistence type="inferred from homology"/>
<dbReference type="NCBIfam" id="TIGR01842">
    <property type="entry name" value="type_I_sec_PrtD"/>
    <property type="match status" value="1"/>
</dbReference>
<evidence type="ECO:0000256" key="8">
    <source>
        <dbReference type="SAM" id="MobiDB-lite"/>
    </source>
</evidence>
<dbReference type="GO" id="GO:0030256">
    <property type="term" value="C:type I protein secretion system complex"/>
    <property type="evidence" value="ECO:0007669"/>
    <property type="project" value="InterPro"/>
</dbReference>
<dbReference type="InterPro" id="IPR027417">
    <property type="entry name" value="P-loop_NTPase"/>
</dbReference>
<dbReference type="SMART" id="SM00382">
    <property type="entry name" value="AAA"/>
    <property type="match status" value="1"/>
</dbReference>